<evidence type="ECO:0000256" key="5">
    <source>
        <dbReference type="SAM" id="SignalP"/>
    </source>
</evidence>
<dbReference type="EMBL" id="JACHMP010000001">
    <property type="protein sequence ID" value="MBB5818229.1"/>
    <property type="molecule type" value="Genomic_DNA"/>
</dbReference>
<reference evidence="6 7" key="1">
    <citation type="submission" date="2020-08" db="EMBL/GenBank/DDBJ databases">
        <title>Sequencing the genomes of 1000 actinobacteria strains.</title>
        <authorList>
            <person name="Klenk H.-P."/>
        </authorList>
    </citation>
    <scope>NUCLEOTIDE SEQUENCE [LARGE SCALE GENOMIC DNA]</scope>
    <source>
        <strain evidence="6 7">DSM 46887</strain>
    </source>
</reference>
<protein>
    <recommendedName>
        <fullName evidence="8">VCBS repeat-containing protein</fullName>
    </recommendedName>
</protein>
<dbReference type="InterPro" id="IPR028994">
    <property type="entry name" value="Integrin_alpha_N"/>
</dbReference>
<evidence type="ECO:0000313" key="7">
    <source>
        <dbReference type="Proteomes" id="UP000540685"/>
    </source>
</evidence>
<dbReference type="PROSITE" id="PS51470">
    <property type="entry name" value="FG_GAP"/>
    <property type="match status" value="1"/>
</dbReference>
<dbReference type="Proteomes" id="UP000540685">
    <property type="component" value="Unassembled WGS sequence"/>
</dbReference>
<accession>A0A7W9IDI3</accession>
<evidence type="ECO:0000256" key="1">
    <source>
        <dbReference type="ARBA" id="ARBA00022729"/>
    </source>
</evidence>
<gene>
    <name evidence="6" type="ORF">F4562_001291</name>
</gene>
<dbReference type="GO" id="GO:0016787">
    <property type="term" value="F:hydrolase activity"/>
    <property type="evidence" value="ECO:0007669"/>
    <property type="project" value="UniProtKB-KW"/>
</dbReference>
<feature type="chain" id="PRO_5030954137" description="VCBS repeat-containing protein" evidence="5">
    <location>
        <begin position="29"/>
        <end position="487"/>
    </location>
</feature>
<evidence type="ECO:0000256" key="4">
    <source>
        <dbReference type="ARBA" id="ARBA00023180"/>
    </source>
</evidence>
<keyword evidence="2" id="KW-0677">Repeat</keyword>
<keyword evidence="1 5" id="KW-0732">Signal</keyword>
<keyword evidence="7" id="KW-1185">Reference proteome</keyword>
<keyword evidence="3" id="KW-0378">Hydrolase</keyword>
<organism evidence="6 7">
    <name type="scientific">Streptosporangium becharense</name>
    <dbReference type="NCBI Taxonomy" id="1816182"/>
    <lineage>
        <taxon>Bacteria</taxon>
        <taxon>Bacillati</taxon>
        <taxon>Actinomycetota</taxon>
        <taxon>Actinomycetes</taxon>
        <taxon>Streptosporangiales</taxon>
        <taxon>Streptosporangiaceae</taxon>
        <taxon>Streptosporangium</taxon>
    </lineage>
</organism>
<dbReference type="Gene3D" id="2.130.10.130">
    <property type="entry name" value="Integrin alpha, N-terminal"/>
    <property type="match status" value="3"/>
</dbReference>
<evidence type="ECO:0000256" key="3">
    <source>
        <dbReference type="ARBA" id="ARBA00022801"/>
    </source>
</evidence>
<name>A0A7W9IDI3_9ACTN</name>
<feature type="signal peptide" evidence="5">
    <location>
        <begin position="1"/>
        <end position="28"/>
    </location>
</feature>
<dbReference type="SMART" id="SM00191">
    <property type="entry name" value="Int_alpha"/>
    <property type="match status" value="3"/>
</dbReference>
<evidence type="ECO:0000256" key="2">
    <source>
        <dbReference type="ARBA" id="ARBA00022737"/>
    </source>
</evidence>
<comment type="caution">
    <text evidence="6">The sequence shown here is derived from an EMBL/GenBank/DDBJ whole genome shotgun (WGS) entry which is preliminary data.</text>
</comment>
<dbReference type="Pfam" id="PF01839">
    <property type="entry name" value="FG-GAP"/>
    <property type="match status" value="4"/>
</dbReference>
<evidence type="ECO:0000313" key="6">
    <source>
        <dbReference type="EMBL" id="MBB5818229.1"/>
    </source>
</evidence>
<keyword evidence="4" id="KW-0325">Glycoprotein</keyword>
<dbReference type="RefSeq" id="WP_184543883.1">
    <property type="nucleotide sequence ID" value="NZ_JACHMP010000001.1"/>
</dbReference>
<dbReference type="PANTHER" id="PTHR23221:SF7">
    <property type="entry name" value="PHOSPHATIDYLINOSITOL-GLYCAN-SPECIFIC PHOSPHOLIPASE D"/>
    <property type="match status" value="1"/>
</dbReference>
<dbReference type="AlphaFoldDB" id="A0A7W9IDI3"/>
<dbReference type="PANTHER" id="PTHR23221">
    <property type="entry name" value="GLYCOSYLPHOSPHATIDYLINOSITOL PHOSPHOLIPASE D"/>
    <property type="match status" value="1"/>
</dbReference>
<dbReference type="SUPFAM" id="SSF69318">
    <property type="entry name" value="Integrin alpha N-terminal domain"/>
    <property type="match status" value="1"/>
</dbReference>
<proteinExistence type="predicted"/>
<sequence>MNIRKITQSAAVLALTAALTIPAGPAQAAAGPNTDFNGDGYNDLAFGVPTYPGFPGGASNAGLVGVLYGGPDGLGPHYTIRPRPGCVSTKYPDGSPAPCYLWGRGLSATDFDADGRTDLVFAGAADMEVLAWKPRITTIMRRTHVSLDSAGRSGHLVAGQIDGQPGKDIVSAESQYRKLIGWYNGAQSPTYTGPSLPGSEQGAFHSMDAADLDGDGKLEVATVFENGWNGDVHLLVLDEPHSASGTVTTLGSPDHCSPPALSSIDICPKADSEVALGDVNADGRADLVMSTPSTGRLQIWYGSASGFASYPNFVSRVSWMHPLGSPPPLPRNLAVGDVNGDGAAEIAIGAPRVTVSGQQEAGHIALVSGSPTGPVLSDVQIISQDGITSPHDPASASADPIAEQSAAYDNFGLAISILDVTGDGKAEVVIGAPGKNGGRGMLTVLRGTSGGISTAAAQVVHGLDVGVNTPVFGRGLGVHLLQTNGPR</sequence>
<dbReference type="InterPro" id="IPR013517">
    <property type="entry name" value="FG-GAP"/>
</dbReference>
<evidence type="ECO:0008006" key="8">
    <source>
        <dbReference type="Google" id="ProtNLM"/>
    </source>
</evidence>
<dbReference type="InterPro" id="IPR013519">
    <property type="entry name" value="Int_alpha_beta-p"/>
</dbReference>